<organism evidence="8 9">
    <name type="scientific">Alicyclobacillus fodiniaquatilis</name>
    <dbReference type="NCBI Taxonomy" id="1661150"/>
    <lineage>
        <taxon>Bacteria</taxon>
        <taxon>Bacillati</taxon>
        <taxon>Bacillota</taxon>
        <taxon>Bacilli</taxon>
        <taxon>Bacillales</taxon>
        <taxon>Alicyclobacillaceae</taxon>
        <taxon>Alicyclobacillus</taxon>
    </lineage>
</organism>
<dbReference type="SUPFAM" id="SSF53383">
    <property type="entry name" value="PLP-dependent transferases"/>
    <property type="match status" value="1"/>
</dbReference>
<sequence length="389" mass="40932">MTTAVQTKQHLFNNYGQRALTMVSGQGAYLYDETGKEYLDFTAGIAVCNLGHAHPGVAQVIAEQASTLIHTSNLYAIPGQFALAEKLASLSGLADDVKVLFVNSGTEANEAALKLARRYQMQQGHGEEKSRVLSLPKAFHGRTMGSLSLTPKAAYHEGFTPLVPNCETPPDLDSVFAAVDETVAACIVEVIQGEAGVLGIDPAFLRALESRLHAVGALLIVDEVQTGVGRTGTFFAYEEVGIKPDIVTMAKGLGNGMPVGAVLAKKAVADAFTPGSHGTTFGGNPLAMAVANYVVDTVAKEQFLAHVREIGDAIEAVLHTYVKNVSGRGLMWGFDVPDAANFVARAAALGLLVTSCGACRIRIVPPLIIDQTHVDQFANALGVLTSVSS</sequence>
<dbReference type="EMBL" id="JBHUCX010000092">
    <property type="protein sequence ID" value="MFD1677395.1"/>
    <property type="molecule type" value="Genomic_DNA"/>
</dbReference>
<name>A0ABW4JQH4_9BACL</name>
<comment type="similarity">
    <text evidence="7">Belongs to the class-III pyridoxal-phosphate-dependent aminotransferase family.</text>
</comment>
<comment type="caution">
    <text evidence="8">The sequence shown here is derived from an EMBL/GenBank/DDBJ whole genome shotgun (WGS) entry which is preliminary data.</text>
</comment>
<evidence type="ECO:0000256" key="7">
    <source>
        <dbReference type="RuleBase" id="RU003560"/>
    </source>
</evidence>
<dbReference type="GO" id="GO:0008483">
    <property type="term" value="F:transaminase activity"/>
    <property type="evidence" value="ECO:0007669"/>
    <property type="project" value="UniProtKB-KW"/>
</dbReference>
<keyword evidence="5 7" id="KW-0663">Pyridoxal phosphate</keyword>
<dbReference type="InterPro" id="IPR015421">
    <property type="entry name" value="PyrdxlP-dep_Trfase_major"/>
</dbReference>
<comment type="cofactor">
    <cofactor evidence="1">
        <name>pyridoxal 5'-phosphate</name>
        <dbReference type="ChEBI" id="CHEBI:597326"/>
    </cofactor>
</comment>
<accession>A0ABW4JQH4</accession>
<dbReference type="CDD" id="cd00610">
    <property type="entry name" value="OAT_like"/>
    <property type="match status" value="1"/>
</dbReference>
<dbReference type="InterPro" id="IPR015422">
    <property type="entry name" value="PyrdxlP-dep_Trfase_small"/>
</dbReference>
<dbReference type="InterPro" id="IPR050103">
    <property type="entry name" value="Class-III_PLP-dep_AT"/>
</dbReference>
<evidence type="ECO:0000313" key="8">
    <source>
        <dbReference type="EMBL" id="MFD1677395.1"/>
    </source>
</evidence>
<protein>
    <submittedName>
        <fullName evidence="8">Aspartate aminotransferase family protein</fullName>
    </submittedName>
</protein>
<gene>
    <name evidence="8" type="ORF">ACFSB2_22235</name>
</gene>
<evidence type="ECO:0000256" key="1">
    <source>
        <dbReference type="ARBA" id="ARBA00001933"/>
    </source>
</evidence>
<dbReference type="InterPro" id="IPR015424">
    <property type="entry name" value="PyrdxlP-dep_Trfase"/>
</dbReference>
<comment type="pathway">
    <text evidence="6">Amino-acid biosynthesis.</text>
</comment>
<dbReference type="Proteomes" id="UP001597079">
    <property type="component" value="Unassembled WGS sequence"/>
</dbReference>
<dbReference type="Gene3D" id="3.40.640.10">
    <property type="entry name" value="Type I PLP-dependent aspartate aminotransferase-like (Major domain)"/>
    <property type="match status" value="1"/>
</dbReference>
<evidence type="ECO:0000256" key="5">
    <source>
        <dbReference type="ARBA" id="ARBA00022898"/>
    </source>
</evidence>
<dbReference type="InterPro" id="IPR005814">
    <property type="entry name" value="Aminotrans_3"/>
</dbReference>
<evidence type="ECO:0000256" key="6">
    <source>
        <dbReference type="ARBA" id="ARBA00029440"/>
    </source>
</evidence>
<dbReference type="PANTHER" id="PTHR11986:SF79">
    <property type="entry name" value="ACETYLORNITHINE AMINOTRANSFERASE, MITOCHONDRIAL"/>
    <property type="match status" value="1"/>
</dbReference>
<dbReference type="Gene3D" id="3.90.1150.10">
    <property type="entry name" value="Aspartate Aminotransferase, domain 1"/>
    <property type="match status" value="1"/>
</dbReference>
<evidence type="ECO:0000256" key="3">
    <source>
        <dbReference type="ARBA" id="ARBA00022605"/>
    </source>
</evidence>
<dbReference type="Pfam" id="PF00202">
    <property type="entry name" value="Aminotran_3"/>
    <property type="match status" value="1"/>
</dbReference>
<dbReference type="NCBIfam" id="NF002325">
    <property type="entry name" value="PRK01278.1"/>
    <property type="match status" value="1"/>
</dbReference>
<keyword evidence="9" id="KW-1185">Reference proteome</keyword>
<keyword evidence="3" id="KW-0028">Amino-acid biosynthesis</keyword>
<dbReference type="InterPro" id="IPR004636">
    <property type="entry name" value="AcOrn/SuccOrn_fam"/>
</dbReference>
<keyword evidence="4" id="KW-0808">Transferase</keyword>
<reference evidence="9" key="1">
    <citation type="journal article" date="2019" name="Int. J. Syst. Evol. Microbiol.">
        <title>The Global Catalogue of Microorganisms (GCM) 10K type strain sequencing project: providing services to taxonomists for standard genome sequencing and annotation.</title>
        <authorList>
            <consortium name="The Broad Institute Genomics Platform"/>
            <consortium name="The Broad Institute Genome Sequencing Center for Infectious Disease"/>
            <person name="Wu L."/>
            <person name="Ma J."/>
        </authorList>
    </citation>
    <scope>NUCLEOTIDE SEQUENCE [LARGE SCALE GENOMIC DNA]</scope>
    <source>
        <strain evidence="9">CGMCC 1.12286</strain>
    </source>
</reference>
<dbReference type="PIRSF" id="PIRSF000521">
    <property type="entry name" value="Transaminase_4ab_Lys_Orn"/>
    <property type="match status" value="1"/>
</dbReference>
<dbReference type="PROSITE" id="PS00600">
    <property type="entry name" value="AA_TRANSFER_CLASS_3"/>
    <property type="match status" value="1"/>
</dbReference>
<dbReference type="PANTHER" id="PTHR11986">
    <property type="entry name" value="AMINOTRANSFERASE CLASS III"/>
    <property type="match status" value="1"/>
</dbReference>
<evidence type="ECO:0000313" key="9">
    <source>
        <dbReference type="Proteomes" id="UP001597079"/>
    </source>
</evidence>
<evidence type="ECO:0000256" key="2">
    <source>
        <dbReference type="ARBA" id="ARBA00022576"/>
    </source>
</evidence>
<keyword evidence="2 8" id="KW-0032">Aminotransferase</keyword>
<evidence type="ECO:0000256" key="4">
    <source>
        <dbReference type="ARBA" id="ARBA00022679"/>
    </source>
</evidence>
<dbReference type="RefSeq" id="WP_377945292.1">
    <property type="nucleotide sequence ID" value="NZ_JBHUCX010000092.1"/>
</dbReference>
<proteinExistence type="inferred from homology"/>
<dbReference type="NCBIfam" id="TIGR00707">
    <property type="entry name" value="argD"/>
    <property type="match status" value="1"/>
</dbReference>
<dbReference type="InterPro" id="IPR049704">
    <property type="entry name" value="Aminotrans_3_PPA_site"/>
</dbReference>